<gene>
    <name evidence="2" type="ORF">Pla52n_19340</name>
</gene>
<accession>A0A5C6B6R1</accession>
<sequence>MFVCLAAAIGSGVTSFYFALPNRCIMNLVRSLITVFLIALFASAVAGWIWAGGQPSPKMEGSRVVLAICALSSIGCFVLIWRAKPGESQPTDSLPVDAT</sequence>
<dbReference type="AlphaFoldDB" id="A0A5C6B6R1"/>
<evidence type="ECO:0000313" key="3">
    <source>
        <dbReference type="Proteomes" id="UP000320176"/>
    </source>
</evidence>
<evidence type="ECO:0000256" key="1">
    <source>
        <dbReference type="SAM" id="Phobius"/>
    </source>
</evidence>
<keyword evidence="1" id="KW-0812">Transmembrane</keyword>
<protein>
    <submittedName>
        <fullName evidence="2">Uncharacterized protein</fullName>
    </submittedName>
</protein>
<feature type="transmembrane region" description="Helical" evidence="1">
    <location>
        <begin position="64"/>
        <end position="83"/>
    </location>
</feature>
<organism evidence="2 3">
    <name type="scientific">Stieleria varia</name>
    <dbReference type="NCBI Taxonomy" id="2528005"/>
    <lineage>
        <taxon>Bacteria</taxon>
        <taxon>Pseudomonadati</taxon>
        <taxon>Planctomycetota</taxon>
        <taxon>Planctomycetia</taxon>
        <taxon>Pirellulales</taxon>
        <taxon>Pirellulaceae</taxon>
        <taxon>Stieleria</taxon>
    </lineage>
</organism>
<dbReference type="EMBL" id="SJPN01000002">
    <property type="protein sequence ID" value="TWU06214.1"/>
    <property type="molecule type" value="Genomic_DNA"/>
</dbReference>
<evidence type="ECO:0000313" key="2">
    <source>
        <dbReference type="EMBL" id="TWU06214.1"/>
    </source>
</evidence>
<keyword evidence="3" id="KW-1185">Reference proteome</keyword>
<proteinExistence type="predicted"/>
<name>A0A5C6B6R1_9BACT</name>
<keyword evidence="1" id="KW-1133">Transmembrane helix</keyword>
<feature type="transmembrane region" description="Helical" evidence="1">
    <location>
        <begin position="31"/>
        <end position="52"/>
    </location>
</feature>
<reference evidence="2 3" key="1">
    <citation type="submission" date="2019-02" db="EMBL/GenBank/DDBJ databases">
        <title>Deep-cultivation of Planctomycetes and their phenomic and genomic characterization uncovers novel biology.</title>
        <authorList>
            <person name="Wiegand S."/>
            <person name="Jogler M."/>
            <person name="Boedeker C."/>
            <person name="Pinto D."/>
            <person name="Vollmers J."/>
            <person name="Rivas-Marin E."/>
            <person name="Kohn T."/>
            <person name="Peeters S.H."/>
            <person name="Heuer A."/>
            <person name="Rast P."/>
            <person name="Oberbeckmann S."/>
            <person name="Bunk B."/>
            <person name="Jeske O."/>
            <person name="Meyerdierks A."/>
            <person name="Storesund J.E."/>
            <person name="Kallscheuer N."/>
            <person name="Luecker S."/>
            <person name="Lage O.M."/>
            <person name="Pohl T."/>
            <person name="Merkel B.J."/>
            <person name="Hornburger P."/>
            <person name="Mueller R.-W."/>
            <person name="Bruemmer F."/>
            <person name="Labrenz M."/>
            <person name="Spormann A.M."/>
            <person name="Op Den Camp H."/>
            <person name="Overmann J."/>
            <person name="Amann R."/>
            <person name="Jetten M.S.M."/>
            <person name="Mascher T."/>
            <person name="Medema M.H."/>
            <person name="Devos D.P."/>
            <person name="Kaster A.-K."/>
            <person name="Ovreas L."/>
            <person name="Rohde M."/>
            <person name="Galperin M.Y."/>
            <person name="Jogler C."/>
        </authorList>
    </citation>
    <scope>NUCLEOTIDE SEQUENCE [LARGE SCALE GENOMIC DNA]</scope>
    <source>
        <strain evidence="2 3">Pla52n</strain>
    </source>
</reference>
<dbReference type="Proteomes" id="UP000320176">
    <property type="component" value="Unassembled WGS sequence"/>
</dbReference>
<comment type="caution">
    <text evidence="2">The sequence shown here is derived from an EMBL/GenBank/DDBJ whole genome shotgun (WGS) entry which is preliminary data.</text>
</comment>
<keyword evidence="1" id="KW-0472">Membrane</keyword>